<evidence type="ECO:0000313" key="4">
    <source>
        <dbReference type="EMBL" id="PKC17324.1"/>
    </source>
</evidence>
<evidence type="ECO:0000313" key="7">
    <source>
        <dbReference type="Proteomes" id="UP000232722"/>
    </source>
</evidence>
<reference evidence="3" key="5">
    <citation type="submission" date="2020-05" db="EMBL/GenBank/DDBJ databases">
        <authorList>
            <person name="Rincon C."/>
            <person name="Sanders R I."/>
            <person name="Robbins C."/>
            <person name="Chaturvedi A."/>
        </authorList>
    </citation>
    <scope>NUCLEOTIDE SEQUENCE</scope>
    <source>
        <strain evidence="3">CHB12</strain>
    </source>
</reference>
<evidence type="ECO:0000313" key="3">
    <source>
        <dbReference type="EMBL" id="CAB5370181.1"/>
    </source>
</evidence>
<reference evidence="4 7" key="1">
    <citation type="submission" date="2016-04" db="EMBL/GenBank/DDBJ databases">
        <title>Genome analyses suggest a sexual origin of heterokaryosis in a supposedly ancient asexual fungus.</title>
        <authorList>
            <person name="Ropars J."/>
            <person name="Sedzielewska K."/>
            <person name="Noel J."/>
            <person name="Charron P."/>
            <person name="Farinelli L."/>
            <person name="Marton T."/>
            <person name="Kruger M."/>
            <person name="Pelin A."/>
            <person name="Brachmann A."/>
            <person name="Corradi N."/>
        </authorList>
    </citation>
    <scope>NUCLEOTIDE SEQUENCE [LARGE SCALE GENOMIC DNA]</scope>
    <source>
        <strain evidence="4 7">A5</strain>
    </source>
</reference>
<dbReference type="Proteomes" id="UP000684084">
    <property type="component" value="Unassembled WGS sequence"/>
</dbReference>
<dbReference type="Proteomes" id="UP000232722">
    <property type="component" value="Unassembled WGS sequence"/>
</dbReference>
<protein>
    <recommendedName>
        <fullName evidence="2">Rad60/SUMO-like domain-containing protein</fullName>
    </recommendedName>
</protein>
<organism evidence="3 8">
    <name type="scientific">Rhizophagus irregularis</name>
    <dbReference type="NCBI Taxonomy" id="588596"/>
    <lineage>
        <taxon>Eukaryota</taxon>
        <taxon>Fungi</taxon>
        <taxon>Fungi incertae sedis</taxon>
        <taxon>Mucoromycota</taxon>
        <taxon>Glomeromycotina</taxon>
        <taxon>Glomeromycetes</taxon>
        <taxon>Glomerales</taxon>
        <taxon>Glomeraceae</taxon>
        <taxon>Rhizophagus</taxon>
    </lineage>
</organism>
<evidence type="ECO:0000313" key="6">
    <source>
        <dbReference type="Proteomes" id="UP000232688"/>
    </source>
</evidence>
<dbReference type="Gene3D" id="3.10.20.90">
    <property type="entry name" value="Phosphatidylinositol 3-kinase Catalytic Subunit, Chain A, domain 1"/>
    <property type="match status" value="2"/>
</dbReference>
<evidence type="ECO:0000313" key="8">
    <source>
        <dbReference type="Proteomes" id="UP000684084"/>
    </source>
</evidence>
<dbReference type="VEuPathDB" id="FungiDB:FUN_019312"/>
<dbReference type="Proteomes" id="UP000232688">
    <property type="component" value="Unassembled WGS sequence"/>
</dbReference>
<comment type="caution">
    <text evidence="3">The sequence shown here is derived from an EMBL/GenBank/DDBJ whole genome shotgun (WGS) entry which is preliminary data.</text>
</comment>
<gene>
    <name evidence="3" type="ORF">CHRIB12_LOCUS12565</name>
    <name evidence="5" type="ORF">RhiirA1_390737</name>
    <name evidence="4" type="ORF">RhiirA5_458211</name>
</gene>
<dbReference type="EMBL" id="CAGKOT010000027">
    <property type="protein sequence ID" value="CAB5370181.1"/>
    <property type="molecule type" value="Genomic_DNA"/>
</dbReference>
<dbReference type="CDD" id="cd01763">
    <property type="entry name" value="Ubl_SUMO_like"/>
    <property type="match status" value="2"/>
</dbReference>
<dbReference type="VEuPathDB" id="FungiDB:RhiirA1_390737"/>
<feature type="compositionally biased region" description="Basic and acidic residues" evidence="1">
    <location>
        <begin position="86"/>
        <end position="97"/>
    </location>
</feature>
<feature type="compositionally biased region" description="Basic residues" evidence="1">
    <location>
        <begin position="111"/>
        <end position="121"/>
    </location>
</feature>
<sequence>MSSDEEVVTRRQVAKIKPQSFLPKPRRVVTNDSPLTSTSTSVTQSPSGAVNLPKLRPKVYYDDEDDTFFTRKTTFSRKMNAKKSRKSEILRTLEDNPKLPTNSIEEERPKQKAKSKVKGKGKSSLLDWTTSDEPITLVDEEDDHIHFSDLSDDLEDRKKPIKNPDKNRRIDDKEDSLTPPPEINSYLLQSTLAPLHATLAQYSGSLRSDGNGLGSPIVSSALQDDIELEPELLAIQQSVRQEKNSNQSINTKVEILVSPKRHPGVLITDENANYDAPIKFIIMAEDTFESLITSLCSKKGINKQDLVLTYKNVRVFPRGTPSSLGMSGLVHMESYTKETYLYFKEQQELERKRLLEQLEEDSSSGQGIDIETNETNETNDNEIEMNEDKYLCLKFQCQDETIEKLKIKKSLTIQEVIDRYRIIKGVSKSREINLIFEDERLSPHEKLINTDLEDGDILSVKII</sequence>
<dbReference type="EMBL" id="LLXH01000180">
    <property type="protein sequence ID" value="PKC71175.1"/>
    <property type="molecule type" value="Genomic_DNA"/>
</dbReference>
<dbReference type="EMBL" id="LLXJ01000018">
    <property type="protein sequence ID" value="PKC17324.1"/>
    <property type="molecule type" value="Genomic_DNA"/>
</dbReference>
<dbReference type="InterPro" id="IPR029071">
    <property type="entry name" value="Ubiquitin-like_domsf"/>
</dbReference>
<feature type="region of interest" description="Disordered" evidence="1">
    <location>
        <begin position="358"/>
        <end position="378"/>
    </location>
</feature>
<reference evidence="5 6" key="3">
    <citation type="submission" date="2017-10" db="EMBL/GenBank/DDBJ databases">
        <title>Extensive intraspecific genome diversity in a model arbuscular mycorrhizal fungus.</title>
        <authorList>
            <person name="Chen E.C.H."/>
            <person name="Morin E."/>
            <person name="Baudet D."/>
            <person name="Noel J."/>
            <person name="Ndikumana S."/>
            <person name="Charron P."/>
            <person name="St-Onge C."/>
            <person name="Giorgi J."/>
            <person name="Grigoriev I.V."/>
            <person name="Roux C."/>
            <person name="Martin F.M."/>
            <person name="Corradi N."/>
        </authorList>
    </citation>
    <scope>NUCLEOTIDE SEQUENCE [LARGE SCALE GENOMIC DNA]</scope>
    <source>
        <strain evidence="5 6">A1</strain>
    </source>
</reference>
<feature type="region of interest" description="Disordered" evidence="1">
    <location>
        <begin position="149"/>
        <end position="182"/>
    </location>
</feature>
<reference evidence="5 6" key="4">
    <citation type="submission" date="2017-10" db="EMBL/GenBank/DDBJ databases">
        <title>Genome analyses suggest a sexual origin of heterokaryosis in a supposedly ancient asexual fungus.</title>
        <authorList>
            <person name="Corradi N."/>
            <person name="Sedzielewska K."/>
            <person name="Noel J."/>
            <person name="Charron P."/>
            <person name="Farinelli L."/>
            <person name="Marton T."/>
            <person name="Kruger M."/>
            <person name="Pelin A."/>
            <person name="Brachmann A."/>
            <person name="Corradi N."/>
        </authorList>
    </citation>
    <scope>NUCLEOTIDE SEQUENCE [LARGE SCALE GENOMIC DNA]</scope>
    <source>
        <strain evidence="5 6">A1</strain>
    </source>
</reference>
<reference evidence="4 7" key="2">
    <citation type="submission" date="2017-09" db="EMBL/GenBank/DDBJ databases">
        <title>Extensive intraspecific genome diversity in a model arbuscular mycorrhizal fungus.</title>
        <authorList>
            <person name="Chen E.C."/>
            <person name="Morin E."/>
            <person name="Beaudet D."/>
            <person name="Noel J."/>
            <person name="Ndikumana S."/>
            <person name="Charron P."/>
            <person name="St-Onge C."/>
            <person name="Giorgi J."/>
            <person name="Grigoriev I.V."/>
            <person name="Roux C."/>
            <person name="Martin F.M."/>
            <person name="Corradi N."/>
        </authorList>
    </citation>
    <scope>NUCLEOTIDE SEQUENCE [LARGE SCALE GENOMIC DNA]</scope>
    <source>
        <strain evidence="4 7">A5</strain>
    </source>
</reference>
<feature type="region of interest" description="Disordered" evidence="1">
    <location>
        <begin position="76"/>
        <end position="125"/>
    </location>
</feature>
<name>A0A2I1DUV8_9GLOM</name>
<dbReference type="InterPro" id="IPR022617">
    <property type="entry name" value="Rad60/SUMO-like_dom"/>
</dbReference>
<feature type="region of interest" description="Disordered" evidence="1">
    <location>
        <begin position="18"/>
        <end position="52"/>
    </location>
</feature>
<feature type="domain" description="Rad60/SUMO-like" evidence="2">
    <location>
        <begin position="393"/>
        <end position="462"/>
    </location>
</feature>
<evidence type="ECO:0000259" key="2">
    <source>
        <dbReference type="Pfam" id="PF11976"/>
    </source>
</evidence>
<dbReference type="OrthoDB" id="3365399at2759"/>
<evidence type="ECO:0000313" key="5">
    <source>
        <dbReference type="EMBL" id="PKC71175.1"/>
    </source>
</evidence>
<feature type="compositionally biased region" description="Basic and acidic residues" evidence="1">
    <location>
        <begin position="149"/>
        <end position="176"/>
    </location>
</feature>
<accession>A0A2I1DUV8</accession>
<dbReference type="AlphaFoldDB" id="A0A2I1DUV8"/>
<dbReference type="SUPFAM" id="SSF54236">
    <property type="entry name" value="Ubiquitin-like"/>
    <property type="match status" value="1"/>
</dbReference>
<evidence type="ECO:0000256" key="1">
    <source>
        <dbReference type="SAM" id="MobiDB-lite"/>
    </source>
</evidence>
<feature type="compositionally biased region" description="Low complexity" evidence="1">
    <location>
        <begin position="33"/>
        <end position="47"/>
    </location>
</feature>
<dbReference type="Pfam" id="PF11976">
    <property type="entry name" value="Rad60-SLD"/>
    <property type="match status" value="1"/>
</dbReference>
<proteinExistence type="predicted"/>
<dbReference type="VEuPathDB" id="FungiDB:RhiirFUN_020772"/>